<name>A0A516G719_9MICO</name>
<proteinExistence type="inferred from homology"/>
<dbReference type="Pfam" id="PF00795">
    <property type="entry name" value="CN_hydrolase"/>
    <property type="match status" value="1"/>
</dbReference>
<dbReference type="EMBL" id="CP041616">
    <property type="protein sequence ID" value="QDO87326.1"/>
    <property type="molecule type" value="Genomic_DNA"/>
</dbReference>
<keyword evidence="4" id="KW-1185">Reference proteome</keyword>
<dbReference type="RefSeq" id="WP_143781984.1">
    <property type="nucleotide sequence ID" value="NZ_CP041616.1"/>
</dbReference>
<organism evidence="3 4">
    <name type="scientific">Ornithinimicrobium ciconiae</name>
    <dbReference type="NCBI Taxonomy" id="2594265"/>
    <lineage>
        <taxon>Bacteria</taxon>
        <taxon>Bacillati</taxon>
        <taxon>Actinomycetota</taxon>
        <taxon>Actinomycetes</taxon>
        <taxon>Micrococcales</taxon>
        <taxon>Ornithinimicrobiaceae</taxon>
        <taxon>Ornithinimicrobium</taxon>
    </lineage>
</organism>
<dbReference type="GO" id="GO:0016787">
    <property type="term" value="F:hydrolase activity"/>
    <property type="evidence" value="ECO:0007669"/>
    <property type="project" value="UniProtKB-KW"/>
</dbReference>
<dbReference type="CDD" id="cd07583">
    <property type="entry name" value="nitrilase_5"/>
    <property type="match status" value="1"/>
</dbReference>
<dbReference type="AlphaFoldDB" id="A0A516G719"/>
<accession>A0A516G719</accession>
<dbReference type="KEGG" id="orz:FNH13_02410"/>
<evidence type="ECO:0000313" key="4">
    <source>
        <dbReference type="Proteomes" id="UP000315395"/>
    </source>
</evidence>
<dbReference type="Gene3D" id="3.60.110.10">
    <property type="entry name" value="Carbon-nitrogen hydrolase"/>
    <property type="match status" value="1"/>
</dbReference>
<reference evidence="3 4" key="1">
    <citation type="submission" date="2019-07" db="EMBL/GenBank/DDBJ databases">
        <title>complete genome sequencing of Ornithinimicrobium sp. H23M54.</title>
        <authorList>
            <person name="Bae J.-W."/>
            <person name="Lee S.-Y."/>
        </authorList>
    </citation>
    <scope>NUCLEOTIDE SEQUENCE [LARGE SCALE GENOMIC DNA]</scope>
    <source>
        <strain evidence="3 4">H23M54</strain>
    </source>
</reference>
<protein>
    <submittedName>
        <fullName evidence="3">Carbon-nitrogen family hydrolase</fullName>
    </submittedName>
</protein>
<dbReference type="Proteomes" id="UP000315395">
    <property type="component" value="Chromosome"/>
</dbReference>
<dbReference type="InterPro" id="IPR036526">
    <property type="entry name" value="C-N_Hydrolase_sf"/>
</dbReference>
<dbReference type="PANTHER" id="PTHR23088:SF27">
    <property type="entry name" value="DEAMINATED GLUTATHIONE AMIDASE"/>
    <property type="match status" value="1"/>
</dbReference>
<dbReference type="InterPro" id="IPR003010">
    <property type="entry name" value="C-N_Hydrolase"/>
</dbReference>
<evidence type="ECO:0000256" key="1">
    <source>
        <dbReference type="ARBA" id="ARBA00010613"/>
    </source>
</evidence>
<feature type="domain" description="CN hydrolase" evidence="2">
    <location>
        <begin position="1"/>
        <end position="249"/>
    </location>
</feature>
<gene>
    <name evidence="3" type="ORF">FNH13_02410</name>
</gene>
<keyword evidence="3" id="KW-0378">Hydrolase</keyword>
<sequence length="275" mass="29963">MRIALIQLEYADGESVPDRTDRVVELVRAQAGHDLVVLPEMWSAGAFDYRGWPDRTQTVDGEVISRVAQAAREIGAVVHAGSIAEAPENEPGPQGRGLWNTSVLLDAAGERIARYRKMHRFGFGNGEPRLMEAGEEVVVLDLPAPANGLRAGLSTCYDLRFPELYRAQLDQGAELFVVPAAWPTARVEAWRLLLRARAVENQCFVLGCNTAGTHARTEMGGRSAVIDPRGEILAEAGTGEEVLSVEIDPAVVPEFREQFPVLADRRLPPIFGGVS</sequence>
<evidence type="ECO:0000313" key="3">
    <source>
        <dbReference type="EMBL" id="QDO87326.1"/>
    </source>
</evidence>
<evidence type="ECO:0000259" key="2">
    <source>
        <dbReference type="PROSITE" id="PS50263"/>
    </source>
</evidence>
<comment type="similarity">
    <text evidence="1">Belongs to the carbon-nitrogen hydrolase superfamily. NIT1/NIT2 family.</text>
</comment>
<dbReference type="PROSITE" id="PS50263">
    <property type="entry name" value="CN_HYDROLASE"/>
    <property type="match status" value="1"/>
</dbReference>
<dbReference type="InterPro" id="IPR001110">
    <property type="entry name" value="UPF0012_CS"/>
</dbReference>
<dbReference type="SUPFAM" id="SSF56317">
    <property type="entry name" value="Carbon-nitrogen hydrolase"/>
    <property type="match status" value="1"/>
</dbReference>
<dbReference type="OrthoDB" id="9811121at2"/>
<dbReference type="PROSITE" id="PS01227">
    <property type="entry name" value="UPF0012"/>
    <property type="match status" value="1"/>
</dbReference>
<dbReference type="PANTHER" id="PTHR23088">
    <property type="entry name" value="NITRILASE-RELATED"/>
    <property type="match status" value="1"/>
</dbReference>